<dbReference type="GO" id="GO:0016810">
    <property type="term" value="F:hydrolase activity, acting on carbon-nitrogen (but not peptide) bonds"/>
    <property type="evidence" value="ECO:0007669"/>
    <property type="project" value="InterPro"/>
</dbReference>
<reference evidence="2 3" key="1">
    <citation type="submission" date="2016-10" db="EMBL/GenBank/DDBJ databases">
        <authorList>
            <person name="de Groot N.N."/>
        </authorList>
    </citation>
    <scope>NUCLEOTIDE SEQUENCE [LARGE SCALE GENOMIC DNA]</scope>
    <source>
        <strain evidence="2 3">CGMCC 4.6533</strain>
    </source>
</reference>
<dbReference type="Gene3D" id="3.20.20.370">
    <property type="entry name" value="Glycoside hydrolase/deacetylase"/>
    <property type="match status" value="1"/>
</dbReference>
<evidence type="ECO:0000313" key="3">
    <source>
        <dbReference type="Proteomes" id="UP000199202"/>
    </source>
</evidence>
<dbReference type="STRING" id="633440.SAMN05421869_101601"/>
<dbReference type="InterPro" id="IPR050248">
    <property type="entry name" value="Polysacc_deacetylase_ArnD"/>
</dbReference>
<dbReference type="PANTHER" id="PTHR10587:SF137">
    <property type="entry name" value="4-DEOXY-4-FORMAMIDO-L-ARABINOSE-PHOSPHOUNDECAPRENOL DEFORMYLASE ARND-RELATED"/>
    <property type="match status" value="1"/>
</dbReference>
<evidence type="ECO:0000313" key="2">
    <source>
        <dbReference type="EMBL" id="SDH15131.1"/>
    </source>
</evidence>
<dbReference type="EMBL" id="FNDJ01000001">
    <property type="protein sequence ID" value="SDH15131.1"/>
    <property type="molecule type" value="Genomic_DNA"/>
</dbReference>
<name>A0A1G8A2P8_9ACTN</name>
<organism evidence="2 3">
    <name type="scientific">Nonomuraea jiangxiensis</name>
    <dbReference type="NCBI Taxonomy" id="633440"/>
    <lineage>
        <taxon>Bacteria</taxon>
        <taxon>Bacillati</taxon>
        <taxon>Actinomycetota</taxon>
        <taxon>Actinomycetes</taxon>
        <taxon>Streptosporangiales</taxon>
        <taxon>Streptosporangiaceae</taxon>
        <taxon>Nonomuraea</taxon>
    </lineage>
</organism>
<keyword evidence="3" id="KW-1185">Reference proteome</keyword>
<accession>A0A1G8A2P8</accession>
<dbReference type="CDD" id="cd10959">
    <property type="entry name" value="CE4_NodB_like_3"/>
    <property type="match status" value="1"/>
</dbReference>
<dbReference type="AlphaFoldDB" id="A0A1G8A2P8"/>
<dbReference type="PANTHER" id="PTHR10587">
    <property type="entry name" value="GLYCOSYL TRANSFERASE-RELATED"/>
    <property type="match status" value="1"/>
</dbReference>
<evidence type="ECO:0000259" key="1">
    <source>
        <dbReference type="PROSITE" id="PS51677"/>
    </source>
</evidence>
<feature type="domain" description="NodB homology" evidence="1">
    <location>
        <begin position="54"/>
        <end position="240"/>
    </location>
</feature>
<dbReference type="InterPro" id="IPR002509">
    <property type="entry name" value="NODB_dom"/>
</dbReference>
<dbReference type="PROSITE" id="PS51677">
    <property type="entry name" value="NODB"/>
    <property type="match status" value="1"/>
</dbReference>
<dbReference type="RefSeq" id="WP_090928849.1">
    <property type="nucleotide sequence ID" value="NZ_FNDJ01000001.1"/>
</dbReference>
<dbReference type="Proteomes" id="UP000199202">
    <property type="component" value="Unassembled WGS sequence"/>
</dbReference>
<dbReference type="InterPro" id="IPR011330">
    <property type="entry name" value="Glyco_hydro/deAcase_b/a-brl"/>
</dbReference>
<dbReference type="OrthoDB" id="3521160at2"/>
<proteinExistence type="predicted"/>
<protein>
    <submittedName>
        <fullName evidence="2">Peptidoglycan/xylan/chitin deacetylase, PgdA/CDA1 family</fullName>
    </submittedName>
</protein>
<sequence length="279" mass="29477">MRTRRRTVSSPTLGRLALPLGLACLALLHVGPAATWLPSVRRRVPALAGAGDPRHVALTFDDGPHPDSTPRFLDELGRLGCHATFFVLGELLERHQPLGRRIVAEGHELAVHGWRHGNALIAPPGQVAAELGRAADLVSAVAGTPAVWYRPPYGVLSLEALLAARLRGLHPVLWTVWGRDWEAAATPGSVLATVAGGLRGGATVLLHDSDHASVPGSWRSALGALPALVDRCRLMGLSVGPLRDHGVRAAASNHFTSAYSITGSPPFRGHSNAAFPTPR</sequence>
<dbReference type="Pfam" id="PF01522">
    <property type="entry name" value="Polysacc_deac_1"/>
    <property type="match status" value="1"/>
</dbReference>
<gene>
    <name evidence="2" type="ORF">SAMN05421869_101601</name>
</gene>
<dbReference type="GO" id="GO:0005975">
    <property type="term" value="P:carbohydrate metabolic process"/>
    <property type="evidence" value="ECO:0007669"/>
    <property type="project" value="InterPro"/>
</dbReference>
<dbReference type="SUPFAM" id="SSF88713">
    <property type="entry name" value="Glycoside hydrolase/deacetylase"/>
    <property type="match status" value="1"/>
</dbReference>